<keyword evidence="4 6" id="KW-0238">DNA-binding</keyword>
<dbReference type="Pfam" id="PF08281">
    <property type="entry name" value="Sigma70_r4_2"/>
    <property type="match status" value="1"/>
</dbReference>
<dbReference type="GO" id="GO:0003677">
    <property type="term" value="F:DNA binding"/>
    <property type="evidence" value="ECO:0007669"/>
    <property type="project" value="UniProtKB-KW"/>
</dbReference>
<dbReference type="SUPFAM" id="SSF88659">
    <property type="entry name" value="Sigma3 and sigma4 domains of RNA polymerase sigma factors"/>
    <property type="match status" value="1"/>
</dbReference>
<dbReference type="InterPro" id="IPR036388">
    <property type="entry name" value="WH-like_DNA-bd_sf"/>
</dbReference>
<sequence length="195" mass="20903">MAGGGPVTADVDDGTLAIRAADGDVAAFEMLLRRYSDRVFGLALRMVGDRGEAEDIAQEVFVTAWRRMAELADPGAVRTWLFRIAHRQCLGVLRRRRDRRTDPVEALPETAGTAVGVGTAAGDPARLAEAGAGVEALRRALAGLPPSQRAVWLLAEVDGLSYAEIAAVVGSSEQAVRGRLSRARARLAEVMRAWR</sequence>
<dbReference type="InterPro" id="IPR000838">
    <property type="entry name" value="RNA_pol_sigma70_ECF_CS"/>
</dbReference>
<dbReference type="SUPFAM" id="SSF88946">
    <property type="entry name" value="Sigma2 domain of RNA polymerase sigma factors"/>
    <property type="match status" value="1"/>
</dbReference>
<organism evidence="9 10">
    <name type="scientific">Longimycelium tulufanense</name>
    <dbReference type="NCBI Taxonomy" id="907463"/>
    <lineage>
        <taxon>Bacteria</taxon>
        <taxon>Bacillati</taxon>
        <taxon>Actinomycetota</taxon>
        <taxon>Actinomycetes</taxon>
        <taxon>Pseudonocardiales</taxon>
        <taxon>Pseudonocardiaceae</taxon>
        <taxon>Longimycelium</taxon>
    </lineage>
</organism>
<dbReference type="AlphaFoldDB" id="A0A8J3FWY2"/>
<dbReference type="EMBL" id="BMMK01000052">
    <property type="protein sequence ID" value="GGM81461.1"/>
    <property type="molecule type" value="Genomic_DNA"/>
</dbReference>
<dbReference type="CDD" id="cd06171">
    <property type="entry name" value="Sigma70_r4"/>
    <property type="match status" value="1"/>
</dbReference>
<keyword evidence="5 6" id="KW-0804">Transcription</keyword>
<name>A0A8J3FWY2_9PSEU</name>
<evidence type="ECO:0000256" key="3">
    <source>
        <dbReference type="ARBA" id="ARBA00023082"/>
    </source>
</evidence>
<evidence type="ECO:0000256" key="2">
    <source>
        <dbReference type="ARBA" id="ARBA00023015"/>
    </source>
</evidence>
<dbReference type="Proteomes" id="UP000637578">
    <property type="component" value="Unassembled WGS sequence"/>
</dbReference>
<dbReference type="InterPro" id="IPR014284">
    <property type="entry name" value="RNA_pol_sigma-70_dom"/>
</dbReference>
<dbReference type="GO" id="GO:0016987">
    <property type="term" value="F:sigma factor activity"/>
    <property type="evidence" value="ECO:0007669"/>
    <property type="project" value="UniProtKB-KW"/>
</dbReference>
<dbReference type="InterPro" id="IPR013325">
    <property type="entry name" value="RNA_pol_sigma_r2"/>
</dbReference>
<reference evidence="9" key="2">
    <citation type="submission" date="2020-09" db="EMBL/GenBank/DDBJ databases">
        <authorList>
            <person name="Sun Q."/>
            <person name="Zhou Y."/>
        </authorList>
    </citation>
    <scope>NUCLEOTIDE SEQUENCE</scope>
    <source>
        <strain evidence="9">CGMCC 4.5737</strain>
    </source>
</reference>
<dbReference type="Pfam" id="PF04542">
    <property type="entry name" value="Sigma70_r2"/>
    <property type="match status" value="1"/>
</dbReference>
<comment type="caution">
    <text evidence="9">The sequence shown here is derived from an EMBL/GenBank/DDBJ whole genome shotgun (WGS) entry which is preliminary data.</text>
</comment>
<dbReference type="GO" id="GO:0006950">
    <property type="term" value="P:response to stress"/>
    <property type="evidence" value="ECO:0007669"/>
    <property type="project" value="UniProtKB-ARBA"/>
</dbReference>
<feature type="domain" description="RNA polymerase sigma factor 70 region 4 type 2" evidence="8">
    <location>
        <begin position="135"/>
        <end position="187"/>
    </location>
</feature>
<keyword evidence="3 6" id="KW-0731">Sigma factor</keyword>
<dbReference type="Gene3D" id="1.10.1740.10">
    <property type="match status" value="1"/>
</dbReference>
<dbReference type="InterPro" id="IPR013249">
    <property type="entry name" value="RNA_pol_sigma70_r4_t2"/>
</dbReference>
<keyword evidence="2 6" id="KW-0805">Transcription regulation</keyword>
<evidence type="ECO:0000256" key="4">
    <source>
        <dbReference type="ARBA" id="ARBA00023125"/>
    </source>
</evidence>
<proteinExistence type="inferred from homology"/>
<dbReference type="InterPro" id="IPR007627">
    <property type="entry name" value="RNA_pol_sigma70_r2"/>
</dbReference>
<accession>A0A8J3FWY2</accession>
<evidence type="ECO:0000256" key="5">
    <source>
        <dbReference type="ARBA" id="ARBA00023163"/>
    </source>
</evidence>
<dbReference type="InterPro" id="IPR013324">
    <property type="entry name" value="RNA_pol_sigma_r3/r4-like"/>
</dbReference>
<evidence type="ECO:0000256" key="1">
    <source>
        <dbReference type="ARBA" id="ARBA00010641"/>
    </source>
</evidence>
<evidence type="ECO:0000259" key="7">
    <source>
        <dbReference type="Pfam" id="PF04542"/>
    </source>
</evidence>
<reference evidence="9" key="1">
    <citation type="journal article" date="2014" name="Int. J. Syst. Evol. Microbiol.">
        <title>Complete genome sequence of Corynebacterium casei LMG S-19264T (=DSM 44701T), isolated from a smear-ripened cheese.</title>
        <authorList>
            <consortium name="US DOE Joint Genome Institute (JGI-PGF)"/>
            <person name="Walter F."/>
            <person name="Albersmeier A."/>
            <person name="Kalinowski J."/>
            <person name="Ruckert C."/>
        </authorList>
    </citation>
    <scope>NUCLEOTIDE SEQUENCE</scope>
    <source>
        <strain evidence="9">CGMCC 4.5737</strain>
    </source>
</reference>
<keyword evidence="10" id="KW-1185">Reference proteome</keyword>
<comment type="similarity">
    <text evidence="1 6">Belongs to the sigma-70 factor family. ECF subfamily.</text>
</comment>
<dbReference type="GO" id="GO:0006352">
    <property type="term" value="P:DNA-templated transcription initiation"/>
    <property type="evidence" value="ECO:0007669"/>
    <property type="project" value="InterPro"/>
</dbReference>
<dbReference type="PANTHER" id="PTHR43133:SF8">
    <property type="entry name" value="RNA POLYMERASE SIGMA FACTOR HI_1459-RELATED"/>
    <property type="match status" value="1"/>
</dbReference>
<dbReference type="Gene3D" id="1.10.10.10">
    <property type="entry name" value="Winged helix-like DNA-binding domain superfamily/Winged helix DNA-binding domain"/>
    <property type="match status" value="1"/>
</dbReference>
<evidence type="ECO:0000313" key="9">
    <source>
        <dbReference type="EMBL" id="GGM81461.1"/>
    </source>
</evidence>
<protein>
    <recommendedName>
        <fullName evidence="6">RNA polymerase sigma factor</fullName>
    </recommendedName>
</protein>
<evidence type="ECO:0000259" key="8">
    <source>
        <dbReference type="Pfam" id="PF08281"/>
    </source>
</evidence>
<dbReference type="NCBIfam" id="TIGR02937">
    <property type="entry name" value="sigma70-ECF"/>
    <property type="match status" value="1"/>
</dbReference>
<evidence type="ECO:0000256" key="6">
    <source>
        <dbReference type="RuleBase" id="RU000716"/>
    </source>
</evidence>
<evidence type="ECO:0000313" key="10">
    <source>
        <dbReference type="Proteomes" id="UP000637578"/>
    </source>
</evidence>
<dbReference type="PANTHER" id="PTHR43133">
    <property type="entry name" value="RNA POLYMERASE ECF-TYPE SIGMA FACTO"/>
    <property type="match status" value="1"/>
</dbReference>
<gene>
    <name evidence="9" type="ORF">GCM10012275_60140</name>
</gene>
<dbReference type="InterPro" id="IPR039425">
    <property type="entry name" value="RNA_pol_sigma-70-like"/>
</dbReference>
<dbReference type="PROSITE" id="PS01063">
    <property type="entry name" value="SIGMA70_ECF"/>
    <property type="match status" value="1"/>
</dbReference>
<feature type="domain" description="RNA polymerase sigma-70 region 2" evidence="7">
    <location>
        <begin position="31"/>
        <end position="97"/>
    </location>
</feature>